<gene>
    <name evidence="3" type="ORF">RB624_05370</name>
</gene>
<keyword evidence="2" id="KW-0472">Membrane</keyword>
<evidence type="ECO:0000256" key="1">
    <source>
        <dbReference type="SAM" id="MobiDB-lite"/>
    </source>
</evidence>
<dbReference type="Proteomes" id="UP001237592">
    <property type="component" value="Unassembled WGS sequence"/>
</dbReference>
<name>A0ABU0XQ73_9BURK</name>
<keyword evidence="4" id="KW-1185">Reference proteome</keyword>
<accession>A0ABU0XQ73</accession>
<dbReference type="RefSeq" id="WP_307778552.1">
    <property type="nucleotide sequence ID" value="NZ_JAVFKP010000001.1"/>
</dbReference>
<evidence type="ECO:0000313" key="3">
    <source>
        <dbReference type="EMBL" id="MDQ4625318.1"/>
    </source>
</evidence>
<comment type="caution">
    <text evidence="3">The sequence shown here is derived from an EMBL/GenBank/DDBJ whole genome shotgun (WGS) entry which is preliminary data.</text>
</comment>
<feature type="transmembrane region" description="Helical" evidence="2">
    <location>
        <begin position="48"/>
        <end position="70"/>
    </location>
</feature>
<organism evidence="3 4">
    <name type="scientific">Janthinobacterium lividum</name>
    <dbReference type="NCBI Taxonomy" id="29581"/>
    <lineage>
        <taxon>Bacteria</taxon>
        <taxon>Pseudomonadati</taxon>
        <taxon>Pseudomonadota</taxon>
        <taxon>Betaproteobacteria</taxon>
        <taxon>Burkholderiales</taxon>
        <taxon>Oxalobacteraceae</taxon>
        <taxon>Janthinobacterium</taxon>
    </lineage>
</organism>
<keyword evidence="2" id="KW-0812">Transmembrane</keyword>
<sequence>MARLAGVGGRHRAAGAGGHPGPEPACRFPVFSVLMGIGEMTRPSYGRYLSILVLVLLSCACLICAFVYIVDPYNLYGAVRRDNFNAVKPGLQRYQSQIKHEHALRLQPRFIILGNSRAEIGFDPRAAAFGPLHGAGYNMGIPGTGMATAISQFAQLSQAGIKPGTVIVGLEFIDFLKPVIAQPRRMEAPSGHGRGFWRFDTLFSLASVKDALTTLRIQHDRQAITIAPDGFNPALEFGAHAVRDGYYKVFKHRAQKSAARFLKMSKADFADGDFQAMHDFLVTMSATQADIKLVIYPYHAQMLTLFEGAGLWPLFDEWKRQVVLEVAAVKKQYPSARISVTDFSGFGSYNCEMIPAEKQRDGSTRWYWEAGHFKKALGDIVMLRVMTQKEGAPVDGQFGMPLTGATLAANRDRIAAERSACVAAQPQMFLFSKKLFARPLEDGPTDK</sequence>
<keyword evidence="2" id="KW-1133">Transmembrane helix</keyword>
<evidence type="ECO:0008006" key="5">
    <source>
        <dbReference type="Google" id="ProtNLM"/>
    </source>
</evidence>
<reference evidence="3 4" key="1">
    <citation type="submission" date="2023-08" db="EMBL/GenBank/DDBJ databases">
        <title>Draft genome sequence of Janthinobacterium lividum.</title>
        <authorList>
            <person name="Chun B.H."/>
            <person name="Lee Y."/>
        </authorList>
    </citation>
    <scope>NUCLEOTIDE SEQUENCE [LARGE SCALE GENOMIC DNA]</scope>
    <source>
        <strain evidence="3 4">AMJK</strain>
    </source>
</reference>
<evidence type="ECO:0000256" key="2">
    <source>
        <dbReference type="SAM" id="Phobius"/>
    </source>
</evidence>
<feature type="region of interest" description="Disordered" evidence="1">
    <location>
        <begin position="1"/>
        <end position="20"/>
    </location>
</feature>
<protein>
    <recommendedName>
        <fullName evidence="5">AlgX/AlgJ SGNH hydrolase-like domain-containing protein</fullName>
    </recommendedName>
</protein>
<evidence type="ECO:0000313" key="4">
    <source>
        <dbReference type="Proteomes" id="UP001237592"/>
    </source>
</evidence>
<dbReference type="EMBL" id="JAVFKP010000001">
    <property type="protein sequence ID" value="MDQ4625318.1"/>
    <property type="molecule type" value="Genomic_DNA"/>
</dbReference>
<proteinExistence type="predicted"/>